<dbReference type="InterPro" id="IPR029044">
    <property type="entry name" value="Nucleotide-diphossugar_trans"/>
</dbReference>
<dbReference type="PANTHER" id="PTHR32125">
    <property type="entry name" value="2-C-METHYL-D-ERYTHRITOL 4-PHOSPHATE CYTIDYLYLTRANSFERASE, CHLOROPLASTIC"/>
    <property type="match status" value="1"/>
</dbReference>
<dbReference type="EMBL" id="AGBZ02000001">
    <property type="protein sequence ID" value="KAI92901.1"/>
    <property type="molecule type" value="Genomic_DNA"/>
</dbReference>
<dbReference type="PANTHER" id="PTHR32125:SF4">
    <property type="entry name" value="2-C-METHYL-D-ERYTHRITOL 4-PHOSPHATE CYTIDYLYLTRANSFERASE, CHLOROPLASTIC"/>
    <property type="match status" value="1"/>
</dbReference>
<evidence type="ECO:0000313" key="3">
    <source>
        <dbReference type="EMBL" id="KAI92901.1"/>
    </source>
</evidence>
<reference evidence="3 4" key="1">
    <citation type="journal article" date="2012" name="J. Proteome Res.">
        <title>Application of Spiroplasma melliferum proteogenomic profiling for the discovery of virulence factors and pathogenicity mechanisms in host-associated spiroplasmas.</title>
        <authorList>
            <person name="Alexeev D."/>
            <person name="Kostrjukova E."/>
            <person name="Aliper A."/>
            <person name="Popenko A."/>
            <person name="Bazaleev N."/>
            <person name="Tyakht A."/>
            <person name="Selezneva O."/>
            <person name="Akopian T."/>
            <person name="Prichodko E."/>
            <person name="Kondratov I."/>
            <person name="Chukin M."/>
            <person name="Demina I."/>
            <person name="Galyamina M."/>
            <person name="Kamashev D."/>
            <person name="Vanyushkina A."/>
            <person name="Ladygina V."/>
            <person name="Levitskii S."/>
            <person name="Lazarev V."/>
            <person name="Govorun V."/>
        </authorList>
    </citation>
    <scope>NUCLEOTIDE SEQUENCE [LARGE SCALE GENOMIC DNA]</scope>
    <source>
        <strain evidence="3 4">KC3</strain>
    </source>
</reference>
<dbReference type="Pfam" id="PF01128">
    <property type="entry name" value="IspD"/>
    <property type="match status" value="1"/>
</dbReference>
<sequence length="228" mass="26631">MKNYTVIIVAAGKSSRFNQKDNKLLYQLNNKQTIIEQTLMLFLNDPLCTEIIVGVSEETLTFLLKKNYQAKNVQFIMGGAERVDTIYQCLINHKISNDIIMIHDGVRCFTSLTFINQLNQVFQSQNYEVLVPILPITETLKKVKNNFVEKTLPREEYFTTQTPQIFKAELLYQVYEAYFQTKNKTIIYDDSYLVELFSPKTKIHTIYGEKQNIKLTYADDLKLLKLIK</sequence>
<protein>
    <submittedName>
        <fullName evidence="3">2-C-methyl-D-erythritol 4-phosphate cytidylyltransferase</fullName>
    </submittedName>
</protein>
<comment type="caution">
    <text evidence="3">The sequence shown here is derived from an EMBL/GenBank/DDBJ whole genome shotgun (WGS) entry which is preliminary data.</text>
</comment>
<dbReference type="InterPro" id="IPR050088">
    <property type="entry name" value="IspD/TarI_cytidylyltransf_bact"/>
</dbReference>
<dbReference type="Proteomes" id="UP000004057">
    <property type="component" value="Unassembled WGS sequence"/>
</dbReference>
<dbReference type="InterPro" id="IPR018294">
    <property type="entry name" value="ISPD_synthase_CS"/>
</dbReference>
<keyword evidence="2 3" id="KW-0548">Nucleotidyltransferase</keyword>
<keyword evidence="1" id="KW-0808">Transferase</keyword>
<dbReference type="GeneID" id="54237990"/>
<dbReference type="InterPro" id="IPR034683">
    <property type="entry name" value="IspD/TarI"/>
</dbReference>
<name>A0AAI9T3R1_SPIME</name>
<proteinExistence type="predicted"/>
<dbReference type="AlphaFoldDB" id="A0AAI9T3R1"/>
<organism evidence="3 4">
    <name type="scientific">Spiroplasma melliferum KC3</name>
    <dbReference type="NCBI Taxonomy" id="570509"/>
    <lineage>
        <taxon>Bacteria</taxon>
        <taxon>Bacillati</taxon>
        <taxon>Mycoplasmatota</taxon>
        <taxon>Mollicutes</taxon>
        <taxon>Entomoplasmatales</taxon>
        <taxon>Spiroplasmataceae</taxon>
        <taxon>Spiroplasma</taxon>
    </lineage>
</organism>
<evidence type="ECO:0000313" key="4">
    <source>
        <dbReference type="Proteomes" id="UP000004057"/>
    </source>
</evidence>
<dbReference type="SUPFAM" id="SSF53448">
    <property type="entry name" value="Nucleotide-diphospho-sugar transferases"/>
    <property type="match status" value="1"/>
</dbReference>
<evidence type="ECO:0000256" key="2">
    <source>
        <dbReference type="ARBA" id="ARBA00022695"/>
    </source>
</evidence>
<dbReference type="PROSITE" id="PS01295">
    <property type="entry name" value="ISPD"/>
    <property type="match status" value="1"/>
</dbReference>
<dbReference type="RefSeq" id="WP_004028039.1">
    <property type="nucleotide sequence ID" value="NZ_AGBZ02000001.1"/>
</dbReference>
<dbReference type="CDD" id="cd02516">
    <property type="entry name" value="CDP-ME_synthetase"/>
    <property type="match status" value="1"/>
</dbReference>
<dbReference type="Gene3D" id="3.90.550.10">
    <property type="entry name" value="Spore Coat Polysaccharide Biosynthesis Protein SpsA, Chain A"/>
    <property type="match status" value="1"/>
</dbReference>
<dbReference type="GO" id="GO:0008299">
    <property type="term" value="P:isoprenoid biosynthetic process"/>
    <property type="evidence" value="ECO:0007669"/>
    <property type="project" value="InterPro"/>
</dbReference>
<accession>A0AAI9T3R1</accession>
<gene>
    <name evidence="3" type="ORF">SPM_002580</name>
</gene>
<dbReference type="GO" id="GO:0050518">
    <property type="term" value="F:2-C-methyl-D-erythritol 4-phosphate cytidylyltransferase activity"/>
    <property type="evidence" value="ECO:0007669"/>
    <property type="project" value="TreeGrafter"/>
</dbReference>
<evidence type="ECO:0000256" key="1">
    <source>
        <dbReference type="ARBA" id="ARBA00022679"/>
    </source>
</evidence>